<dbReference type="PROSITE" id="PS50011">
    <property type="entry name" value="PROTEIN_KINASE_DOM"/>
    <property type="match status" value="1"/>
</dbReference>
<feature type="transmembrane region" description="Helical" evidence="16">
    <location>
        <begin position="295"/>
        <end position="316"/>
    </location>
</feature>
<dbReference type="InterPro" id="IPR017441">
    <property type="entry name" value="Protein_kinase_ATP_BS"/>
</dbReference>
<keyword evidence="10 16" id="KW-1133">Transmembrane helix</keyword>
<comment type="subcellular location">
    <subcellularLocation>
        <location evidence="1">Membrane</location>
        <topology evidence="1">Single-pass membrane protein</topology>
    </subcellularLocation>
</comment>
<comment type="caution">
    <text evidence="19">The sequence shown here is derived from an EMBL/GenBank/DDBJ whole genome shotgun (WGS) entry which is preliminary data.</text>
</comment>
<evidence type="ECO:0000256" key="6">
    <source>
        <dbReference type="ARBA" id="ARBA00022729"/>
    </source>
</evidence>
<dbReference type="AlphaFoldDB" id="A0A5N5JDA8"/>
<dbReference type="GO" id="GO:0004674">
    <property type="term" value="F:protein serine/threonine kinase activity"/>
    <property type="evidence" value="ECO:0007669"/>
    <property type="project" value="UniProtKB-KW"/>
</dbReference>
<dbReference type="InterPro" id="IPR032872">
    <property type="entry name" value="WAK_assoc_C"/>
</dbReference>
<dbReference type="Pfam" id="PF13947">
    <property type="entry name" value="GUB_WAK_bind"/>
    <property type="match status" value="2"/>
</dbReference>
<feature type="transmembrane region" description="Helical" evidence="16">
    <location>
        <begin position="571"/>
        <end position="592"/>
    </location>
</feature>
<feature type="chain" id="PRO_5024381273" description="non-specific serine/threonine protein kinase" evidence="17">
    <location>
        <begin position="28"/>
        <end position="990"/>
    </location>
</feature>
<keyword evidence="3" id="KW-0723">Serine/threonine-protein kinase</keyword>
<dbReference type="CDD" id="cd14066">
    <property type="entry name" value="STKc_IRAK"/>
    <property type="match status" value="1"/>
</dbReference>
<dbReference type="FunFam" id="1.10.510.10:FF:000161">
    <property type="entry name" value="Wall-associated receptor kinase-like 20"/>
    <property type="match status" value="1"/>
</dbReference>
<evidence type="ECO:0000256" key="4">
    <source>
        <dbReference type="ARBA" id="ARBA00022679"/>
    </source>
</evidence>
<dbReference type="GO" id="GO:0030247">
    <property type="term" value="F:polysaccharide binding"/>
    <property type="evidence" value="ECO:0007669"/>
    <property type="project" value="InterPro"/>
</dbReference>
<accession>A0A5N5JDA8</accession>
<protein>
    <recommendedName>
        <fullName evidence="2">non-specific serine/threonine protein kinase</fullName>
        <ecNumber evidence="2">2.7.11.1</ecNumber>
    </recommendedName>
</protein>
<evidence type="ECO:0000256" key="3">
    <source>
        <dbReference type="ARBA" id="ARBA00022527"/>
    </source>
</evidence>
<dbReference type="Pfam" id="PF07714">
    <property type="entry name" value="PK_Tyr_Ser-Thr"/>
    <property type="match status" value="1"/>
</dbReference>
<evidence type="ECO:0000256" key="17">
    <source>
        <dbReference type="SAM" id="SignalP"/>
    </source>
</evidence>
<evidence type="ECO:0000256" key="16">
    <source>
        <dbReference type="SAM" id="Phobius"/>
    </source>
</evidence>
<evidence type="ECO:0000313" key="19">
    <source>
        <dbReference type="EMBL" id="KAB5516616.1"/>
    </source>
</evidence>
<dbReference type="Proteomes" id="UP000326939">
    <property type="component" value="Chromosome 17"/>
</dbReference>
<evidence type="ECO:0000256" key="13">
    <source>
        <dbReference type="ARBA" id="ARBA00047899"/>
    </source>
</evidence>
<keyword evidence="6 17" id="KW-0732">Signal</keyword>
<evidence type="ECO:0000256" key="7">
    <source>
        <dbReference type="ARBA" id="ARBA00022741"/>
    </source>
</evidence>
<dbReference type="EC" id="2.7.11.1" evidence="2"/>
<dbReference type="GO" id="GO:0005524">
    <property type="term" value="F:ATP binding"/>
    <property type="evidence" value="ECO:0007669"/>
    <property type="project" value="UniProtKB-UniRule"/>
</dbReference>
<keyword evidence="20" id="KW-1185">Reference proteome</keyword>
<gene>
    <name evidence="19" type="ORF">DKX38_027264</name>
</gene>
<dbReference type="EMBL" id="VDCV01000017">
    <property type="protein sequence ID" value="KAB5516616.1"/>
    <property type="molecule type" value="Genomic_DNA"/>
</dbReference>
<comment type="catalytic activity">
    <reaction evidence="13">
        <text>L-threonyl-[protein] + ATP = O-phospho-L-threonyl-[protein] + ADP + H(+)</text>
        <dbReference type="Rhea" id="RHEA:46608"/>
        <dbReference type="Rhea" id="RHEA-COMP:11060"/>
        <dbReference type="Rhea" id="RHEA-COMP:11605"/>
        <dbReference type="ChEBI" id="CHEBI:15378"/>
        <dbReference type="ChEBI" id="CHEBI:30013"/>
        <dbReference type="ChEBI" id="CHEBI:30616"/>
        <dbReference type="ChEBI" id="CHEBI:61977"/>
        <dbReference type="ChEBI" id="CHEBI:456216"/>
        <dbReference type="EC" id="2.7.11.1"/>
    </reaction>
</comment>
<evidence type="ECO:0000256" key="14">
    <source>
        <dbReference type="ARBA" id="ARBA00048679"/>
    </source>
</evidence>
<evidence type="ECO:0000256" key="10">
    <source>
        <dbReference type="ARBA" id="ARBA00022989"/>
    </source>
</evidence>
<keyword evidence="5 16" id="KW-0812">Transmembrane</keyword>
<keyword evidence="9 15" id="KW-0067">ATP-binding</keyword>
<evidence type="ECO:0000256" key="8">
    <source>
        <dbReference type="ARBA" id="ARBA00022777"/>
    </source>
</evidence>
<keyword evidence="12" id="KW-0325">Glycoprotein</keyword>
<dbReference type="InterPro" id="IPR000719">
    <property type="entry name" value="Prot_kinase_dom"/>
</dbReference>
<dbReference type="PANTHER" id="PTHR46008:SF34">
    <property type="entry name" value="PROTEIN KINASE DOMAIN-CONTAINING PROTEIN"/>
    <property type="match status" value="1"/>
</dbReference>
<keyword evidence="8" id="KW-0418">Kinase</keyword>
<organism evidence="19 20">
    <name type="scientific">Salix brachista</name>
    <dbReference type="NCBI Taxonomy" id="2182728"/>
    <lineage>
        <taxon>Eukaryota</taxon>
        <taxon>Viridiplantae</taxon>
        <taxon>Streptophyta</taxon>
        <taxon>Embryophyta</taxon>
        <taxon>Tracheophyta</taxon>
        <taxon>Spermatophyta</taxon>
        <taxon>Magnoliopsida</taxon>
        <taxon>eudicotyledons</taxon>
        <taxon>Gunneridae</taxon>
        <taxon>Pentapetalae</taxon>
        <taxon>rosids</taxon>
        <taxon>fabids</taxon>
        <taxon>Malpighiales</taxon>
        <taxon>Salicaceae</taxon>
        <taxon>Saliceae</taxon>
        <taxon>Salix</taxon>
    </lineage>
</organism>
<dbReference type="InterPro" id="IPR008271">
    <property type="entry name" value="Ser/Thr_kinase_AS"/>
</dbReference>
<evidence type="ECO:0000256" key="5">
    <source>
        <dbReference type="ARBA" id="ARBA00022692"/>
    </source>
</evidence>
<evidence type="ECO:0000259" key="18">
    <source>
        <dbReference type="PROSITE" id="PS50011"/>
    </source>
</evidence>
<feature type="domain" description="Protein kinase" evidence="18">
    <location>
        <begin position="661"/>
        <end position="936"/>
    </location>
</feature>
<proteinExistence type="predicted"/>
<dbReference type="Gene3D" id="3.30.200.20">
    <property type="entry name" value="Phosphorylase Kinase, domain 1"/>
    <property type="match status" value="1"/>
</dbReference>
<evidence type="ECO:0000256" key="11">
    <source>
        <dbReference type="ARBA" id="ARBA00023136"/>
    </source>
</evidence>
<comment type="catalytic activity">
    <reaction evidence="14">
        <text>L-seryl-[protein] + ATP = O-phospho-L-seryl-[protein] + ADP + H(+)</text>
        <dbReference type="Rhea" id="RHEA:17989"/>
        <dbReference type="Rhea" id="RHEA-COMP:9863"/>
        <dbReference type="Rhea" id="RHEA-COMP:11604"/>
        <dbReference type="ChEBI" id="CHEBI:15378"/>
        <dbReference type="ChEBI" id="CHEBI:29999"/>
        <dbReference type="ChEBI" id="CHEBI:30616"/>
        <dbReference type="ChEBI" id="CHEBI:83421"/>
        <dbReference type="ChEBI" id="CHEBI:456216"/>
        <dbReference type="EC" id="2.7.11.1"/>
    </reaction>
</comment>
<dbReference type="PROSITE" id="PS00108">
    <property type="entry name" value="PROTEIN_KINASE_ST"/>
    <property type="match status" value="1"/>
</dbReference>
<dbReference type="InterPro" id="IPR025287">
    <property type="entry name" value="WAK_GUB"/>
</dbReference>
<keyword evidence="7 15" id="KW-0547">Nucleotide-binding</keyword>
<evidence type="ECO:0000256" key="1">
    <source>
        <dbReference type="ARBA" id="ARBA00004167"/>
    </source>
</evidence>
<evidence type="ECO:0000256" key="9">
    <source>
        <dbReference type="ARBA" id="ARBA00022840"/>
    </source>
</evidence>
<feature type="signal peptide" evidence="17">
    <location>
        <begin position="1"/>
        <end position="27"/>
    </location>
</feature>
<dbReference type="InterPro" id="IPR001245">
    <property type="entry name" value="Ser-Thr/Tyr_kinase_cat_dom"/>
</dbReference>
<feature type="binding site" evidence="15">
    <location>
        <position position="689"/>
    </location>
    <ligand>
        <name>ATP</name>
        <dbReference type="ChEBI" id="CHEBI:30616"/>
    </ligand>
</feature>
<evidence type="ECO:0000256" key="12">
    <source>
        <dbReference type="ARBA" id="ARBA00023180"/>
    </source>
</evidence>
<name>A0A5N5JDA8_9ROSI</name>
<evidence type="ECO:0000256" key="15">
    <source>
        <dbReference type="PROSITE-ProRule" id="PRU10141"/>
    </source>
</evidence>
<evidence type="ECO:0000313" key="20">
    <source>
        <dbReference type="Proteomes" id="UP000326939"/>
    </source>
</evidence>
<reference evidence="20" key="1">
    <citation type="journal article" date="2019" name="Gigascience">
        <title>De novo genome assembly of the endangered Acer yangbiense, a plant species with extremely small populations endemic to Yunnan Province, China.</title>
        <authorList>
            <person name="Yang J."/>
            <person name="Wariss H.M."/>
            <person name="Tao L."/>
            <person name="Zhang R."/>
            <person name="Yun Q."/>
            <person name="Hollingsworth P."/>
            <person name="Dao Z."/>
            <person name="Luo G."/>
            <person name="Guo H."/>
            <person name="Ma Y."/>
            <person name="Sun W."/>
        </authorList>
    </citation>
    <scope>NUCLEOTIDE SEQUENCE [LARGE SCALE GENOMIC DNA]</scope>
    <source>
        <strain evidence="20">cv. br00</strain>
    </source>
</reference>
<evidence type="ECO:0000256" key="2">
    <source>
        <dbReference type="ARBA" id="ARBA00012513"/>
    </source>
</evidence>
<dbReference type="Gene3D" id="1.10.510.10">
    <property type="entry name" value="Transferase(Phosphotransferase) domain 1"/>
    <property type="match status" value="1"/>
</dbReference>
<dbReference type="PANTHER" id="PTHR46008">
    <property type="entry name" value="LEAF RUST 10 DISEASE-RESISTANCE LOCUS RECEPTOR-LIKE PROTEIN KINASE-LIKE 1.4"/>
    <property type="match status" value="1"/>
</dbReference>
<keyword evidence="11 16" id="KW-0472">Membrane</keyword>
<dbReference type="GO" id="GO:0005886">
    <property type="term" value="C:plasma membrane"/>
    <property type="evidence" value="ECO:0007669"/>
    <property type="project" value="UniProtKB-ARBA"/>
</dbReference>
<dbReference type="PROSITE" id="PS00107">
    <property type="entry name" value="PROTEIN_KINASE_ATP"/>
    <property type="match status" value="1"/>
</dbReference>
<dbReference type="SMART" id="SM00220">
    <property type="entry name" value="S_TKc"/>
    <property type="match status" value="1"/>
</dbReference>
<dbReference type="SUPFAM" id="SSF56112">
    <property type="entry name" value="Protein kinase-like (PK-like)"/>
    <property type="match status" value="1"/>
</dbReference>
<dbReference type="InterPro" id="IPR011009">
    <property type="entry name" value="Kinase-like_dom_sf"/>
</dbReference>
<keyword evidence="4" id="KW-0808">Transferase</keyword>
<sequence length="990" mass="109373">MNSSVFSFLSDFVFLLLLFIQIPSSLSNDDLFTACRKEFKCGGISAAFPFWGADRPPACGIHELELRCNEHNIITMNIDQVAYRVLEIYQNSPVLKIAREDYSAGLCPPQFPNSTFNPKILEPVDGNKKFTLIYGCEDAPKTIPVPRTFNCKINDVDGQRGYIQEGENGPGECNSSVIVPVSIPDFPPGWNTSDLEEQLKKGFEVRSKVDMGLCLECATSWGVCGIDNDTSQPTCYSRATVTVKVRNDLVYKGLPKALCNRLCPMATSPSKLSQTQKLALKLSSKPIFDFQNRVAMSWLILLPIIALVCGSAPVFADDDERYLNCMNSFDCGNISGAGYPFSGSDRPGYCGYPGFELSCINQDPEITIMGSTYKLHGINNQSRTLNVSRTDYTENLCPTLLSNTSLSPNLLSSNSDHAEVTLYYGCPSPIPSGFSAQFTCNINDTDMMGYFVTVNNSVLSMTAPNLITYLTTCNNSVKVPFRQSALVSVLQNPNATQLLGAINQGFDLVWSANDSLCDTCKSSGGQCGYDQTTTAFTCFCADQPQEFECTESPQASSPSATSSSIKQKLEIGLGSAGAVIGAFLGCWIMALIQRKRRKAALEKSEELPIATPSSKGPATSINLSRTTPSLTSLKSDIDKGSTYFGVRVFSYDELEEVTNFFDSSRELGDGGFGTVYYGVLRDGHEVAVKRLYENNMKRTEQFMNEIEILARIRHQNLVKLHGCTSRHSRELLLVYEYIPNGTVADHLHGRQSSSGLLTWPVRLSIAIETASALAHLHASEVIHRDVKTNNILLDNDFRVKVADFGLSRLFPTDVTHVSTAPQGTPGYVDPEYYQCYQLTSKSDVYSFGVVLIELISSLQAVDTNRHRHDINLSNMAVNMIQNQALNELVDPLLGFDKNIEVRRMVTSVAELAFRCLQRQREMRPSMEEVLEVLKRIEKEDDGAEKAEVLDISEDDVGLLKHDSSPLKLSEDSLNDQFWESSSSTKTPHSF</sequence>
<dbReference type="Pfam" id="PF14380">
    <property type="entry name" value="WAK_assoc"/>
    <property type="match status" value="2"/>
</dbReference>